<evidence type="ECO:0000313" key="2">
    <source>
        <dbReference type="Proteomes" id="UP000305681"/>
    </source>
</evidence>
<comment type="caution">
    <text evidence="1">The sequence shown here is derived from an EMBL/GenBank/DDBJ whole genome shotgun (WGS) entry which is preliminary data.</text>
</comment>
<proteinExistence type="predicted"/>
<accession>A0A5C4NSJ7</accession>
<name>A0A5C4NSJ7_9BURK</name>
<dbReference type="AlphaFoldDB" id="A0A5C4NSJ7"/>
<organism evidence="1 2">
    <name type="scientific">Janthinobacterium lividum</name>
    <dbReference type="NCBI Taxonomy" id="29581"/>
    <lineage>
        <taxon>Bacteria</taxon>
        <taxon>Pseudomonadati</taxon>
        <taxon>Pseudomonadota</taxon>
        <taxon>Betaproteobacteria</taxon>
        <taxon>Burkholderiales</taxon>
        <taxon>Oxalobacteraceae</taxon>
        <taxon>Janthinobacterium</taxon>
    </lineage>
</organism>
<gene>
    <name evidence="1" type="ORF">FHI69_08710</name>
</gene>
<reference evidence="1 2" key="1">
    <citation type="submission" date="2019-06" db="EMBL/GenBank/DDBJ databases">
        <title>Genome sequence of Janthinobacterium lividum UCD_MED1.</title>
        <authorList>
            <person name="De Leon M.E."/>
            <person name="Jospin G."/>
        </authorList>
    </citation>
    <scope>NUCLEOTIDE SEQUENCE [LARGE SCALE GENOMIC DNA]</scope>
    <source>
        <strain evidence="1 2">UCD_MED1</strain>
    </source>
</reference>
<protein>
    <submittedName>
        <fullName evidence="1">Uncharacterized protein</fullName>
    </submittedName>
</protein>
<sequence length="119" mass="13273">MSNVVTRLGSCGGLCIYNQRDVVSRQQERAMRATSHPSKEQVRAYMRRREHALQPPPPPDEIRRQLAWCRADDSPCTCPLATPAGVAAQGWHLSAEMARLGTLMAIAWLMHSGVAHRKN</sequence>
<dbReference type="Proteomes" id="UP000305681">
    <property type="component" value="Unassembled WGS sequence"/>
</dbReference>
<evidence type="ECO:0000313" key="1">
    <source>
        <dbReference type="EMBL" id="TNC77413.1"/>
    </source>
</evidence>
<dbReference type="EMBL" id="VDGE01000002">
    <property type="protein sequence ID" value="TNC77413.1"/>
    <property type="molecule type" value="Genomic_DNA"/>
</dbReference>